<evidence type="ECO:0000256" key="1">
    <source>
        <dbReference type="SAM" id="MobiDB-lite"/>
    </source>
</evidence>
<evidence type="ECO:0000313" key="3">
    <source>
        <dbReference type="EMBL" id="AHI23001.1"/>
    </source>
</evidence>
<evidence type="ECO:0000256" key="2">
    <source>
        <dbReference type="SAM" id="Phobius"/>
    </source>
</evidence>
<feature type="transmembrane region" description="Helical" evidence="2">
    <location>
        <begin position="29"/>
        <end position="51"/>
    </location>
</feature>
<keyword evidence="2" id="KW-1133">Transmembrane helix</keyword>
<keyword evidence="4" id="KW-1185">Reference proteome</keyword>
<evidence type="ECO:0000313" key="4">
    <source>
        <dbReference type="Proteomes" id="UP000019222"/>
    </source>
</evidence>
<organism evidence="3 4">
    <name type="scientific">Corynebacterium vitaeruminis DSM 20294</name>
    <dbReference type="NCBI Taxonomy" id="1224164"/>
    <lineage>
        <taxon>Bacteria</taxon>
        <taxon>Bacillati</taxon>
        <taxon>Actinomycetota</taxon>
        <taxon>Actinomycetes</taxon>
        <taxon>Mycobacteriales</taxon>
        <taxon>Corynebacteriaceae</taxon>
        <taxon>Corynebacterium</taxon>
    </lineage>
</organism>
<proteinExistence type="predicted"/>
<dbReference type="eggNOG" id="ENOG5031IRR">
    <property type="taxonomic scope" value="Bacteria"/>
</dbReference>
<sequence>MENSQSVENTRSLARSERKANSRVELGSYAKFMIIAFGAFLVSLALPHSGGVKGLDVLFLTSESHAGGTKVAEYVFVILGSLALIVFNGLLLITKRTVFANISFLLSGMALLTSLFGLWMRMQSAETQGEAGVSYGFYLEVFAVILQVYALSCTVLARSDEQKELAAKRAADENLDEVGYAQRSALVSRQLNTSDTNPLLVDDRRKKAAEKRKHH</sequence>
<feature type="region of interest" description="Disordered" evidence="1">
    <location>
        <begin position="196"/>
        <end position="215"/>
    </location>
</feature>
<dbReference type="RefSeq" id="WP_025253019.1">
    <property type="nucleotide sequence ID" value="NZ_CP004353.1"/>
</dbReference>
<dbReference type="PATRIC" id="fig|1224164.3.peg.1627"/>
<feature type="compositionally biased region" description="Basic residues" evidence="1">
    <location>
        <begin position="206"/>
        <end position="215"/>
    </location>
</feature>
<name>W5Y187_9CORY</name>
<dbReference type="AlphaFoldDB" id="W5Y187"/>
<feature type="transmembrane region" description="Helical" evidence="2">
    <location>
        <begin position="98"/>
        <end position="120"/>
    </location>
</feature>
<keyword evidence="2" id="KW-0812">Transmembrane</keyword>
<evidence type="ECO:0008006" key="5">
    <source>
        <dbReference type="Google" id="ProtNLM"/>
    </source>
</evidence>
<dbReference type="HOGENOM" id="CLU_094889_0_1_11"/>
<accession>W5Y187</accession>
<dbReference type="Proteomes" id="UP000019222">
    <property type="component" value="Chromosome"/>
</dbReference>
<gene>
    <name evidence="3" type="ORF">B843_08080</name>
</gene>
<dbReference type="EMBL" id="CP004353">
    <property type="protein sequence ID" value="AHI23001.1"/>
    <property type="molecule type" value="Genomic_DNA"/>
</dbReference>
<reference evidence="3 4" key="1">
    <citation type="submission" date="2013-02" db="EMBL/GenBank/DDBJ databases">
        <title>The complete genome sequence of Corynebacterium vitaeruminis DSM 20294.</title>
        <authorList>
            <person name="Ruckert C."/>
            <person name="Albersmeier A."/>
            <person name="Kalinowski J."/>
        </authorList>
    </citation>
    <scope>NUCLEOTIDE SEQUENCE [LARGE SCALE GENOMIC DNA]</scope>
    <source>
        <strain evidence="4">ATCC 10234</strain>
    </source>
</reference>
<feature type="transmembrane region" description="Helical" evidence="2">
    <location>
        <begin position="71"/>
        <end position="91"/>
    </location>
</feature>
<dbReference type="KEGG" id="cvt:B843_08080"/>
<keyword evidence="2" id="KW-0472">Membrane</keyword>
<feature type="transmembrane region" description="Helical" evidence="2">
    <location>
        <begin position="135"/>
        <end position="157"/>
    </location>
</feature>
<protein>
    <recommendedName>
        <fullName evidence="5">Transmembrane protein</fullName>
    </recommendedName>
</protein>
<dbReference type="STRING" id="1224164.B843_08080"/>